<proteinExistence type="inferred from homology"/>
<evidence type="ECO:0000256" key="1">
    <source>
        <dbReference type="ARBA" id="ARBA00022490"/>
    </source>
</evidence>
<feature type="region of interest" description="Disordered" evidence="4">
    <location>
        <begin position="386"/>
        <end position="465"/>
    </location>
</feature>
<dbReference type="InterPro" id="IPR034727">
    <property type="entry name" value="Kintoun"/>
</dbReference>
<dbReference type="Proteomes" id="UP000472272">
    <property type="component" value="Chromosome 1"/>
</dbReference>
<dbReference type="GO" id="GO:0036159">
    <property type="term" value="P:inner dynein arm assembly"/>
    <property type="evidence" value="ECO:0007669"/>
    <property type="project" value="Ensembl"/>
</dbReference>
<dbReference type="OMA" id="KQCMSLT"/>
<dbReference type="InterPro" id="IPR050734">
    <property type="entry name" value="PIH1/Kintoun_subfamily"/>
</dbReference>
<reference evidence="7" key="3">
    <citation type="submission" date="2025-09" db="UniProtKB">
        <authorList>
            <consortium name="Ensembl"/>
        </authorList>
    </citation>
    <scope>IDENTIFICATION</scope>
</reference>
<dbReference type="GO" id="GO:0101031">
    <property type="term" value="C:protein folding chaperone complex"/>
    <property type="evidence" value="ECO:0007669"/>
    <property type="project" value="Ensembl"/>
</dbReference>
<evidence type="ECO:0000259" key="5">
    <source>
        <dbReference type="Pfam" id="PF08190"/>
    </source>
</evidence>
<organism evidence="7 8">
    <name type="scientific">Podarcis muralis</name>
    <name type="common">Wall lizard</name>
    <name type="synonym">Lacerta muralis</name>
    <dbReference type="NCBI Taxonomy" id="64176"/>
    <lineage>
        <taxon>Eukaryota</taxon>
        <taxon>Metazoa</taxon>
        <taxon>Chordata</taxon>
        <taxon>Craniata</taxon>
        <taxon>Vertebrata</taxon>
        <taxon>Euteleostomi</taxon>
        <taxon>Lepidosauria</taxon>
        <taxon>Squamata</taxon>
        <taxon>Bifurcata</taxon>
        <taxon>Unidentata</taxon>
        <taxon>Episquamata</taxon>
        <taxon>Laterata</taxon>
        <taxon>Lacertibaenia</taxon>
        <taxon>Lacertidae</taxon>
        <taxon>Podarcis</taxon>
    </lineage>
</organism>
<feature type="domain" description="PIH1 N-terminal" evidence="5">
    <location>
        <begin position="40"/>
        <end position="205"/>
    </location>
</feature>
<comment type="subcellular location">
    <subcellularLocation>
        <location evidence="3">Cytoplasm</location>
    </subcellularLocation>
    <subcellularLocation>
        <location evidence="2">Dynein axonemal particle</location>
    </subcellularLocation>
    <text evidence="3">Localizes in the apical cytoplasm around the gamma-tubulin-positive pericentriolar region, not in the cilia.</text>
</comment>
<dbReference type="GeneTree" id="ENSGT00510000048466"/>
<dbReference type="GO" id="GO:0005654">
    <property type="term" value="C:nucleoplasm"/>
    <property type="evidence" value="ECO:0007669"/>
    <property type="project" value="Ensembl"/>
</dbReference>
<dbReference type="GO" id="GO:0061966">
    <property type="term" value="P:establishment of left/right asymmetry"/>
    <property type="evidence" value="ECO:0007669"/>
    <property type="project" value="Ensembl"/>
</dbReference>
<gene>
    <name evidence="3 7" type="primary">DNAAF2</name>
    <name evidence="3" type="synonym">KTU</name>
</gene>
<dbReference type="InterPro" id="IPR041442">
    <property type="entry name" value="PIH1D1/2/3_CS-like"/>
</dbReference>
<evidence type="ECO:0000256" key="4">
    <source>
        <dbReference type="SAM" id="MobiDB-lite"/>
    </source>
</evidence>
<evidence type="ECO:0000256" key="3">
    <source>
        <dbReference type="HAMAP-Rule" id="MF_03069"/>
    </source>
</evidence>
<dbReference type="AlphaFoldDB" id="A0A670HM23"/>
<dbReference type="GO" id="GO:0005794">
    <property type="term" value="C:Golgi apparatus"/>
    <property type="evidence" value="ECO:0007669"/>
    <property type="project" value="Ensembl"/>
</dbReference>
<evidence type="ECO:0000313" key="8">
    <source>
        <dbReference type="Proteomes" id="UP000472272"/>
    </source>
</evidence>
<dbReference type="GO" id="GO:0005730">
    <property type="term" value="C:nucleolus"/>
    <property type="evidence" value="ECO:0007669"/>
    <property type="project" value="Ensembl"/>
</dbReference>
<dbReference type="PANTHER" id="PTHR22997">
    <property type="entry name" value="PIH1 DOMAIN-CONTAINING PROTEIN 1"/>
    <property type="match status" value="1"/>
</dbReference>
<dbReference type="Pfam" id="PF08190">
    <property type="entry name" value="PIH1"/>
    <property type="match status" value="1"/>
</dbReference>
<feature type="compositionally biased region" description="Low complexity" evidence="4">
    <location>
        <begin position="388"/>
        <end position="403"/>
    </location>
</feature>
<name>A0A670HM23_PODMU</name>
<protein>
    <recommendedName>
        <fullName evidence="3">Protein kintoun</fullName>
    </recommendedName>
    <alternativeName>
        <fullName evidence="3">Dynein assembly factor 2, axonemal</fullName>
    </alternativeName>
</protein>
<dbReference type="GO" id="GO:0120293">
    <property type="term" value="C:dynein axonemal particle"/>
    <property type="evidence" value="ECO:0007669"/>
    <property type="project" value="UniProtKB-SubCell"/>
</dbReference>
<dbReference type="GO" id="GO:0032526">
    <property type="term" value="P:response to retinoic acid"/>
    <property type="evidence" value="ECO:0007669"/>
    <property type="project" value="Ensembl"/>
</dbReference>
<dbReference type="GO" id="GO:0036158">
    <property type="term" value="P:outer dynein arm assembly"/>
    <property type="evidence" value="ECO:0007669"/>
    <property type="project" value="Ensembl"/>
</dbReference>
<evidence type="ECO:0000256" key="2">
    <source>
        <dbReference type="ARBA" id="ARBA00024190"/>
    </source>
</evidence>
<dbReference type="PANTHER" id="PTHR22997:SF3">
    <property type="entry name" value="PROTEIN KINTOUN"/>
    <property type="match status" value="1"/>
</dbReference>
<keyword evidence="8" id="KW-1185">Reference proteome</keyword>
<feature type="compositionally biased region" description="Polar residues" evidence="4">
    <location>
        <begin position="653"/>
        <end position="664"/>
    </location>
</feature>
<dbReference type="GO" id="GO:0005576">
    <property type="term" value="C:extracellular region"/>
    <property type="evidence" value="ECO:0007669"/>
    <property type="project" value="GOC"/>
</dbReference>
<feature type="domain" description="PIH1D1/2/3 CS-like" evidence="6">
    <location>
        <begin position="249"/>
        <end position="348"/>
    </location>
</feature>
<keyword evidence="1 3" id="KW-0963">Cytoplasm</keyword>
<feature type="region of interest" description="Disordered" evidence="4">
    <location>
        <begin position="628"/>
        <end position="755"/>
    </location>
</feature>
<reference evidence="7 8" key="1">
    <citation type="journal article" date="2019" name="Proc. Natl. Acad. Sci. U.S.A.">
        <title>Regulatory changes in pterin and carotenoid genes underlie balanced color polymorphisms in the wall lizard.</title>
        <authorList>
            <person name="Andrade P."/>
            <person name="Pinho C."/>
            <person name="Perez I de Lanuza G."/>
            <person name="Afonso S."/>
            <person name="Brejcha J."/>
            <person name="Rubin C.J."/>
            <person name="Wallerman O."/>
            <person name="Pereira P."/>
            <person name="Sabatino S.J."/>
            <person name="Bellati A."/>
            <person name="Pellitteri-Rosa D."/>
            <person name="Bosakova Z."/>
            <person name="Bunikis I."/>
            <person name="Carretero M.A."/>
            <person name="Feiner N."/>
            <person name="Marsik P."/>
            <person name="Pauperio F."/>
            <person name="Salvi D."/>
            <person name="Soler L."/>
            <person name="While G.M."/>
            <person name="Uller T."/>
            <person name="Font E."/>
            <person name="Andersson L."/>
            <person name="Carneiro M."/>
        </authorList>
    </citation>
    <scope>NUCLEOTIDE SEQUENCE</scope>
</reference>
<dbReference type="Pfam" id="PF18201">
    <property type="entry name" value="PIH1_CS"/>
    <property type="match status" value="1"/>
</dbReference>
<evidence type="ECO:0000313" key="7">
    <source>
        <dbReference type="Ensembl" id="ENSPMRP00000000036.1"/>
    </source>
</evidence>
<dbReference type="Ensembl" id="ENSPMRT00000000039.1">
    <property type="protein sequence ID" value="ENSPMRP00000000036.1"/>
    <property type="gene ID" value="ENSPMRG00000000032.1"/>
</dbReference>
<dbReference type="GO" id="GO:0060285">
    <property type="term" value="P:cilium-dependent cell motility"/>
    <property type="evidence" value="ECO:0007669"/>
    <property type="project" value="UniProtKB-UniRule"/>
</dbReference>
<dbReference type="GO" id="GO:0005829">
    <property type="term" value="C:cytosol"/>
    <property type="evidence" value="ECO:0007669"/>
    <property type="project" value="Ensembl"/>
</dbReference>
<accession>A0A670HM23</accession>
<feature type="region of interest" description="Disordered" evidence="4">
    <location>
        <begin position="199"/>
        <end position="253"/>
    </location>
</feature>
<dbReference type="GO" id="GO:0003351">
    <property type="term" value="P:epithelial cilium movement involved in extracellular fluid movement"/>
    <property type="evidence" value="ECO:0007669"/>
    <property type="project" value="Ensembl"/>
</dbReference>
<comment type="function">
    <text evidence="3">Required for cytoplasmic pre-assembly of axonemal dyneins, thereby playing a central role in motility in cilia and flagella. Involved in pre-assembly of dynein arm complexes in the cytoplasm before intraflagellar transport loads them for the ciliary compartment.</text>
</comment>
<sequence length="786" mass="84803">MAVRSSLEALELTGDEVERLSKAFQDEGFRKLFADYAAELSDPAQRAVYEAEVSALERQRGVEARFLHPQPGWVLRTSQAGSRRCYVNVCGNALVARPEARPEPGGSRWTLPHCLAPAREELGSRRRPGEPRGPPRLVYDVLFHPDALRLAARSARFRRLVSDTALEALESHFAPGLDRANAAPLRGVKYKGVPQATLLRTPLPGAAPEGTGEEESPSPPLPPFPTPYAYPPRPAQPPRPAPQPAPAATTPRWSLRQRSYVDLQDYRCCRDSAPSPVPRELVVTVELPCLGSAAQAELEVRGRELRLESRRPAAYSLRLPLPYAVDEAAGKATFNKAKRQLVVVLPVLPPAGQEQGSPGSAEPQPGCAPIQAANNAEQTSLAAHVEARPGCAAESAPAAPEPGLSTCPGHNDSDDPRSPAASSPEYPAESDPAADTRPTVPTCGGTGLPAAAPCKPSHPVSPFPVHSDENSLRLILQVPGIAPQSLRGEVGTNCYRVSFASKDFVSYTFLLQFPPENRLSPPEFGLDVSPDNAVISLTKSLETTGLWRKMYFGPNGDSLQERWFVTEDNVDEFLGSLSRMSGSSLSEMEHQPLIEVLDVSEGKSQIRLKVRHCSPLEQNGVELGKMQEGAAPKGEDGEQENGSELSADAESCPAQTAPLTSMETMGQVGGGPGHCLELDPSNPSLASPGKQQIRECRESERAFAREEERATSTPQAQFNWEEPGQTRGGEGVHSESAQNNQGQDRSRPAPPVLKETDMRDGSVQYITSHTTHCAVAFQNALLYELD</sequence>
<dbReference type="GO" id="GO:0036064">
    <property type="term" value="C:ciliary basal body"/>
    <property type="evidence" value="ECO:0007669"/>
    <property type="project" value="Ensembl"/>
</dbReference>
<evidence type="ECO:0000259" key="6">
    <source>
        <dbReference type="Pfam" id="PF18201"/>
    </source>
</evidence>
<dbReference type="HAMAP" id="MF_03069">
    <property type="entry name" value="Kintoun"/>
    <property type="match status" value="1"/>
</dbReference>
<feature type="compositionally biased region" description="Basic and acidic residues" evidence="4">
    <location>
        <begin position="692"/>
        <end position="710"/>
    </location>
</feature>
<feature type="compositionally biased region" description="Pro residues" evidence="4">
    <location>
        <begin position="217"/>
        <end position="245"/>
    </location>
</feature>
<comment type="similarity">
    <text evidence="3">Belongs to the PIH1 family. Kintoun subfamily.</text>
</comment>
<dbReference type="GO" id="GO:0051649">
    <property type="term" value="P:establishment of localization in cell"/>
    <property type="evidence" value="ECO:0007669"/>
    <property type="project" value="Ensembl"/>
</dbReference>
<reference evidence="7" key="2">
    <citation type="submission" date="2025-08" db="UniProtKB">
        <authorList>
            <consortium name="Ensembl"/>
        </authorList>
    </citation>
    <scope>IDENTIFICATION</scope>
</reference>
<dbReference type="InterPro" id="IPR012981">
    <property type="entry name" value="PIH1_N"/>
</dbReference>